<gene>
    <name evidence="4" type="ORF">CRENBAI_014710</name>
</gene>
<keyword evidence="1" id="KW-0732">Signal</keyword>
<dbReference type="InterPro" id="IPR013783">
    <property type="entry name" value="Ig-like_fold"/>
</dbReference>
<keyword evidence="2" id="KW-0391">Immunity</keyword>
<evidence type="ECO:0000256" key="2">
    <source>
        <dbReference type="ARBA" id="ARBA00022859"/>
    </source>
</evidence>
<evidence type="ECO:0000256" key="1">
    <source>
        <dbReference type="ARBA" id="ARBA00022729"/>
    </source>
</evidence>
<dbReference type="EMBL" id="JAHHUM010001759">
    <property type="protein sequence ID" value="KAK5609220.1"/>
    <property type="molecule type" value="Genomic_DNA"/>
</dbReference>
<dbReference type="GO" id="GO:0007166">
    <property type="term" value="P:cell surface receptor signaling pathway"/>
    <property type="evidence" value="ECO:0007669"/>
    <property type="project" value="TreeGrafter"/>
</dbReference>
<feature type="domain" description="Ig-like" evidence="3">
    <location>
        <begin position="10"/>
        <end position="126"/>
    </location>
</feature>
<name>A0AAV9RJN9_9TELE</name>
<dbReference type="GO" id="GO:0002376">
    <property type="term" value="P:immune system process"/>
    <property type="evidence" value="ECO:0007669"/>
    <property type="project" value="UniProtKB-KW"/>
</dbReference>
<dbReference type="InterPro" id="IPR007110">
    <property type="entry name" value="Ig-like_dom"/>
</dbReference>
<reference evidence="4 5" key="1">
    <citation type="submission" date="2021-06" db="EMBL/GenBank/DDBJ databases">
        <authorList>
            <person name="Palmer J.M."/>
        </authorList>
    </citation>
    <scope>NUCLEOTIDE SEQUENCE [LARGE SCALE GENOMIC DNA]</scope>
    <source>
        <strain evidence="4 5">MEX-2019</strain>
        <tissue evidence="4">Muscle</tissue>
    </source>
</reference>
<evidence type="ECO:0000313" key="4">
    <source>
        <dbReference type="EMBL" id="KAK5609220.1"/>
    </source>
</evidence>
<dbReference type="Pfam" id="PF07686">
    <property type="entry name" value="V-set"/>
    <property type="match status" value="1"/>
</dbReference>
<evidence type="ECO:0000313" key="5">
    <source>
        <dbReference type="Proteomes" id="UP001311232"/>
    </source>
</evidence>
<dbReference type="InterPro" id="IPR050413">
    <property type="entry name" value="TCR_beta_variable"/>
</dbReference>
<keyword evidence="5" id="KW-1185">Reference proteome</keyword>
<dbReference type="PROSITE" id="PS50835">
    <property type="entry name" value="IG_LIKE"/>
    <property type="match status" value="1"/>
</dbReference>
<dbReference type="PANTHER" id="PTHR23268">
    <property type="entry name" value="T-CELL RECEPTOR BETA CHAIN"/>
    <property type="match status" value="1"/>
</dbReference>
<sequence length="126" mass="13982">MSEDEEHLLPSASSEFSATAVNIHQPPSVFIREGEQSVTFHCQQDNDQHYYMYWYRQASTGEIELVTFSAGKDLSSIEAPFNKSKYTMARPEQLRTSLQIHPADAGDSAVYYCASSSTVVHVASAA</sequence>
<dbReference type="Proteomes" id="UP001311232">
    <property type="component" value="Unassembled WGS sequence"/>
</dbReference>
<proteinExistence type="predicted"/>
<dbReference type="Gene3D" id="2.60.40.10">
    <property type="entry name" value="Immunoglobulins"/>
    <property type="match status" value="1"/>
</dbReference>
<dbReference type="SMART" id="SM00406">
    <property type="entry name" value="IGv"/>
    <property type="match status" value="1"/>
</dbReference>
<accession>A0AAV9RJN9</accession>
<evidence type="ECO:0000259" key="3">
    <source>
        <dbReference type="PROSITE" id="PS50835"/>
    </source>
</evidence>
<protein>
    <recommendedName>
        <fullName evidence="3">Ig-like domain-containing protein</fullName>
    </recommendedName>
</protein>
<comment type="caution">
    <text evidence="4">The sequence shown here is derived from an EMBL/GenBank/DDBJ whole genome shotgun (WGS) entry which is preliminary data.</text>
</comment>
<dbReference type="SUPFAM" id="SSF48726">
    <property type="entry name" value="Immunoglobulin"/>
    <property type="match status" value="1"/>
</dbReference>
<dbReference type="PANTHER" id="PTHR23268:SF28">
    <property type="entry name" value="T CELL RECEPTOR BETA VARIABLE 19"/>
    <property type="match status" value="1"/>
</dbReference>
<dbReference type="InterPro" id="IPR036179">
    <property type="entry name" value="Ig-like_dom_sf"/>
</dbReference>
<organism evidence="4 5">
    <name type="scientific">Crenichthys baileyi</name>
    <name type="common">White River springfish</name>
    <dbReference type="NCBI Taxonomy" id="28760"/>
    <lineage>
        <taxon>Eukaryota</taxon>
        <taxon>Metazoa</taxon>
        <taxon>Chordata</taxon>
        <taxon>Craniata</taxon>
        <taxon>Vertebrata</taxon>
        <taxon>Euteleostomi</taxon>
        <taxon>Actinopterygii</taxon>
        <taxon>Neopterygii</taxon>
        <taxon>Teleostei</taxon>
        <taxon>Neoteleostei</taxon>
        <taxon>Acanthomorphata</taxon>
        <taxon>Ovalentaria</taxon>
        <taxon>Atherinomorphae</taxon>
        <taxon>Cyprinodontiformes</taxon>
        <taxon>Goodeidae</taxon>
        <taxon>Crenichthys</taxon>
    </lineage>
</organism>
<dbReference type="GO" id="GO:0005886">
    <property type="term" value="C:plasma membrane"/>
    <property type="evidence" value="ECO:0007669"/>
    <property type="project" value="TreeGrafter"/>
</dbReference>
<dbReference type="InterPro" id="IPR013106">
    <property type="entry name" value="Ig_V-set"/>
</dbReference>
<dbReference type="AlphaFoldDB" id="A0AAV9RJN9"/>